<sequence>MRERPPLSRVTMTAALATVALATISQAGRPRGMLAMCGTAGCGWTRFLRHATDARHCTAHPTAERILPDLGDTITPGCVRCGRLLPTIIYSWTSTVAQFHCFDHGGA</sequence>
<accession>A0A919WB55</accession>
<evidence type="ECO:0000313" key="2">
    <source>
        <dbReference type="EMBL" id="GIM96848.1"/>
    </source>
</evidence>
<evidence type="ECO:0000256" key="1">
    <source>
        <dbReference type="SAM" id="SignalP"/>
    </source>
</evidence>
<dbReference type="AlphaFoldDB" id="A0A919WB55"/>
<name>A0A919WB55_9ACTN</name>
<keyword evidence="3" id="KW-1185">Reference proteome</keyword>
<feature type="signal peptide" evidence="1">
    <location>
        <begin position="1"/>
        <end position="22"/>
    </location>
</feature>
<feature type="chain" id="PRO_5039248956" evidence="1">
    <location>
        <begin position="23"/>
        <end position="107"/>
    </location>
</feature>
<protein>
    <submittedName>
        <fullName evidence="2">Uncharacterized protein</fullName>
    </submittedName>
</protein>
<proteinExistence type="predicted"/>
<keyword evidence="1" id="KW-0732">Signal</keyword>
<comment type="caution">
    <text evidence="2">The sequence shown here is derived from an EMBL/GenBank/DDBJ whole genome shotgun (WGS) entry which is preliminary data.</text>
</comment>
<evidence type="ECO:0000313" key="3">
    <source>
        <dbReference type="Proteomes" id="UP000677082"/>
    </source>
</evidence>
<dbReference type="Proteomes" id="UP000677082">
    <property type="component" value="Unassembled WGS sequence"/>
</dbReference>
<reference evidence="2 3" key="1">
    <citation type="submission" date="2021-03" db="EMBL/GenBank/DDBJ databases">
        <title>Whole genome shotgun sequence of Actinoplanes toevensis NBRC 105298.</title>
        <authorList>
            <person name="Komaki H."/>
            <person name="Tamura T."/>
        </authorList>
    </citation>
    <scope>NUCLEOTIDE SEQUENCE [LARGE SCALE GENOMIC DNA]</scope>
    <source>
        <strain evidence="2 3">NBRC 105298</strain>
    </source>
</reference>
<gene>
    <name evidence="2" type="ORF">Ato02nite_086410</name>
</gene>
<dbReference type="EMBL" id="BOQN01000130">
    <property type="protein sequence ID" value="GIM96848.1"/>
    <property type="molecule type" value="Genomic_DNA"/>
</dbReference>
<organism evidence="2 3">
    <name type="scientific">Paractinoplanes toevensis</name>
    <dbReference type="NCBI Taxonomy" id="571911"/>
    <lineage>
        <taxon>Bacteria</taxon>
        <taxon>Bacillati</taxon>
        <taxon>Actinomycetota</taxon>
        <taxon>Actinomycetes</taxon>
        <taxon>Micromonosporales</taxon>
        <taxon>Micromonosporaceae</taxon>
        <taxon>Paractinoplanes</taxon>
    </lineage>
</organism>